<dbReference type="InterPro" id="IPR014776">
    <property type="entry name" value="4pyrrole_Mease_sub2"/>
</dbReference>
<dbReference type="GO" id="GO:0070677">
    <property type="term" value="F:rRNA (cytosine-2'-O-)-methyltransferase activity"/>
    <property type="evidence" value="ECO:0007669"/>
    <property type="project" value="UniProtKB-UniRule"/>
</dbReference>
<keyword evidence="4 6" id="KW-0808">Transferase</keyword>
<dbReference type="InterPro" id="IPR035996">
    <property type="entry name" value="4pyrrol_Methylase_sf"/>
</dbReference>
<dbReference type="NCBIfam" id="TIGR00096">
    <property type="entry name" value="16S rRNA (cytidine(1402)-2'-O)-methyltransferase"/>
    <property type="match status" value="1"/>
</dbReference>
<dbReference type="SUPFAM" id="SSF53790">
    <property type="entry name" value="Tetrapyrrole methylase"/>
    <property type="match status" value="1"/>
</dbReference>
<keyword evidence="3 6" id="KW-0489">Methyltransferase</keyword>
<dbReference type="PANTHER" id="PTHR46111:SF1">
    <property type="entry name" value="RIBOSOMAL RNA SMALL SUBUNIT METHYLTRANSFERASE I"/>
    <property type="match status" value="1"/>
</dbReference>
<dbReference type="InterPro" id="IPR014777">
    <property type="entry name" value="4pyrrole_Mease_sub1"/>
</dbReference>
<sequence length="283" mass="29327">MQQPPDEALTPGLYIVATPIGNLSDLSPRAASVLARADLIAVEDSRVTAKLLQRIGTKRPMTPYHDHNADQVRPGLIDRMGSEAIALVSDAGTPLISDPGFKLVRDARAAGHMVTTIPGPCAAIAALTLAGLPTDRFFFLGFLPSKEKARADAIAEVAGVRATLILYESGPRLGAALAALADGLGDREAAVAREISKAFEECVTGTLSTLAARYADAPPKGEIVIVVGPPGEAPAPEAGDVDAALIDAMARLPVAKAAGEVARATGLPRRELYARAMELKDGG</sequence>
<comment type="similarity">
    <text evidence="6">Belongs to the methyltransferase superfamily. RsmI family.</text>
</comment>
<evidence type="ECO:0000313" key="9">
    <source>
        <dbReference type="EMBL" id="PTD26253.1"/>
    </source>
</evidence>
<dbReference type="PROSITE" id="PS01296">
    <property type="entry name" value="RSMI"/>
    <property type="match status" value="1"/>
</dbReference>
<evidence type="ECO:0000259" key="8">
    <source>
        <dbReference type="Pfam" id="PF23016"/>
    </source>
</evidence>
<accession>A0A2T4I6L2</accession>
<dbReference type="AlphaFoldDB" id="A0A2T4I6L2"/>
<evidence type="ECO:0000256" key="3">
    <source>
        <dbReference type="ARBA" id="ARBA00022603"/>
    </source>
</evidence>
<evidence type="ECO:0000256" key="2">
    <source>
        <dbReference type="ARBA" id="ARBA00022552"/>
    </source>
</evidence>
<dbReference type="PIRSF" id="PIRSF005917">
    <property type="entry name" value="MTase_YraL"/>
    <property type="match status" value="1"/>
</dbReference>
<evidence type="ECO:0000259" key="7">
    <source>
        <dbReference type="Pfam" id="PF00590"/>
    </source>
</evidence>
<dbReference type="InterPro" id="IPR000878">
    <property type="entry name" value="4pyrrol_Mease"/>
</dbReference>
<comment type="subcellular location">
    <subcellularLocation>
        <location evidence="6">Cytoplasm</location>
    </subcellularLocation>
</comment>
<dbReference type="InterPro" id="IPR018063">
    <property type="entry name" value="SAM_MeTrfase_RsmI_CS"/>
</dbReference>
<reference evidence="9 10" key="1">
    <citation type="submission" date="2017-11" db="EMBL/GenBank/DDBJ databases">
        <title>Sphingomonas oleivorans sp. nov., isolated from oil-contaminated soil.</title>
        <authorList>
            <person name="Wang L."/>
            <person name="Chen L."/>
        </authorList>
    </citation>
    <scope>NUCLEOTIDE SEQUENCE [LARGE SCALE GENOMIC DNA]</scope>
    <source>
        <strain evidence="9 10">K101</strain>
    </source>
</reference>
<dbReference type="Gene3D" id="3.30.950.10">
    <property type="entry name" value="Methyltransferase, Cobalt-precorrin-4 Transmethylase, Domain 2"/>
    <property type="match status" value="1"/>
</dbReference>
<gene>
    <name evidence="6 9" type="primary">rsmI</name>
    <name evidence="9" type="ORF">CV103_04500</name>
</gene>
<dbReference type="EMBL" id="PHHF01000018">
    <property type="protein sequence ID" value="PTD26253.1"/>
    <property type="molecule type" value="Genomic_DNA"/>
</dbReference>
<dbReference type="Proteomes" id="UP000241206">
    <property type="component" value="Unassembled WGS sequence"/>
</dbReference>
<dbReference type="FunFam" id="3.30.950.10:FF:000002">
    <property type="entry name" value="Ribosomal RNA small subunit methyltransferase I"/>
    <property type="match status" value="1"/>
</dbReference>
<dbReference type="Pfam" id="PF23016">
    <property type="entry name" value="RsmI_C"/>
    <property type="match status" value="1"/>
</dbReference>
<keyword evidence="10" id="KW-1185">Reference proteome</keyword>
<feature type="domain" description="Tetrapyrrole methylase" evidence="7">
    <location>
        <begin position="13"/>
        <end position="210"/>
    </location>
</feature>
<dbReference type="EC" id="2.1.1.198" evidence="6"/>
<evidence type="ECO:0000256" key="4">
    <source>
        <dbReference type="ARBA" id="ARBA00022679"/>
    </source>
</evidence>
<proteinExistence type="inferred from homology"/>
<evidence type="ECO:0000256" key="5">
    <source>
        <dbReference type="ARBA" id="ARBA00022691"/>
    </source>
</evidence>
<name>A0A2T4I6L2_9SPHN</name>
<dbReference type="InterPro" id="IPR008189">
    <property type="entry name" value="rRNA_ssu_MeTfrase_I"/>
</dbReference>
<evidence type="ECO:0000256" key="1">
    <source>
        <dbReference type="ARBA" id="ARBA00022490"/>
    </source>
</evidence>
<comment type="caution">
    <text evidence="9">The sequence shown here is derived from an EMBL/GenBank/DDBJ whole genome shotgun (WGS) entry which is preliminary data.</text>
</comment>
<dbReference type="InterPro" id="IPR053910">
    <property type="entry name" value="RsmI_HTH"/>
</dbReference>
<dbReference type="CDD" id="cd11648">
    <property type="entry name" value="RsmI"/>
    <property type="match status" value="1"/>
</dbReference>
<comment type="catalytic activity">
    <reaction evidence="6">
        <text>cytidine(1402) in 16S rRNA + S-adenosyl-L-methionine = 2'-O-methylcytidine(1402) in 16S rRNA + S-adenosyl-L-homocysteine + H(+)</text>
        <dbReference type="Rhea" id="RHEA:42924"/>
        <dbReference type="Rhea" id="RHEA-COMP:10285"/>
        <dbReference type="Rhea" id="RHEA-COMP:10286"/>
        <dbReference type="ChEBI" id="CHEBI:15378"/>
        <dbReference type="ChEBI" id="CHEBI:57856"/>
        <dbReference type="ChEBI" id="CHEBI:59789"/>
        <dbReference type="ChEBI" id="CHEBI:74495"/>
        <dbReference type="ChEBI" id="CHEBI:82748"/>
        <dbReference type="EC" id="2.1.1.198"/>
    </reaction>
</comment>
<dbReference type="HAMAP" id="MF_01877">
    <property type="entry name" value="16SrRNA_methyltr_I"/>
    <property type="match status" value="1"/>
</dbReference>
<dbReference type="GO" id="GO:0005737">
    <property type="term" value="C:cytoplasm"/>
    <property type="evidence" value="ECO:0007669"/>
    <property type="project" value="UniProtKB-SubCell"/>
</dbReference>
<feature type="domain" description="RsmI HTH" evidence="8">
    <location>
        <begin position="236"/>
        <end position="280"/>
    </location>
</feature>
<keyword evidence="5 6" id="KW-0949">S-adenosyl-L-methionine</keyword>
<comment type="function">
    <text evidence="6">Catalyzes the 2'-O-methylation of the ribose of cytidine 1402 (C1402) in 16S rRNA.</text>
</comment>
<dbReference type="Pfam" id="PF00590">
    <property type="entry name" value="TP_methylase"/>
    <property type="match status" value="1"/>
</dbReference>
<dbReference type="RefSeq" id="WP_107394075.1">
    <property type="nucleotide sequence ID" value="NZ_PHHF01000018.1"/>
</dbReference>
<organism evidence="9 10">
    <name type="scientific">Edaphosphingomonas fennica</name>
    <dbReference type="NCBI Taxonomy" id="114404"/>
    <lineage>
        <taxon>Bacteria</taxon>
        <taxon>Pseudomonadati</taxon>
        <taxon>Pseudomonadota</taxon>
        <taxon>Alphaproteobacteria</taxon>
        <taxon>Sphingomonadales</taxon>
        <taxon>Rhizorhabdaceae</taxon>
        <taxon>Edaphosphingomonas</taxon>
    </lineage>
</organism>
<protein>
    <recommendedName>
        <fullName evidence="6">Ribosomal RNA small subunit methyltransferase I</fullName>
        <ecNumber evidence="6">2.1.1.198</ecNumber>
    </recommendedName>
    <alternativeName>
        <fullName evidence="6">16S rRNA 2'-O-ribose C1402 methyltransferase</fullName>
    </alternativeName>
    <alternativeName>
        <fullName evidence="6">rRNA (cytidine-2'-O-)-methyltransferase RsmI</fullName>
    </alternativeName>
</protein>
<keyword evidence="1 6" id="KW-0963">Cytoplasm</keyword>
<evidence type="ECO:0000256" key="6">
    <source>
        <dbReference type="HAMAP-Rule" id="MF_01877"/>
    </source>
</evidence>
<dbReference type="Gene3D" id="3.40.1010.10">
    <property type="entry name" value="Cobalt-precorrin-4 Transmethylase, Domain 1"/>
    <property type="match status" value="1"/>
</dbReference>
<keyword evidence="2 6" id="KW-0698">rRNA processing</keyword>
<dbReference type="PANTHER" id="PTHR46111">
    <property type="entry name" value="RIBOSOMAL RNA SMALL SUBUNIT METHYLTRANSFERASE I"/>
    <property type="match status" value="1"/>
</dbReference>
<evidence type="ECO:0000313" key="10">
    <source>
        <dbReference type="Proteomes" id="UP000241206"/>
    </source>
</evidence>